<dbReference type="NCBIfam" id="TIGR04026">
    <property type="entry name" value="PPOX_FMN_cyano"/>
    <property type="match status" value="1"/>
</dbReference>
<evidence type="ECO:0000259" key="2">
    <source>
        <dbReference type="Pfam" id="PF12766"/>
    </source>
</evidence>
<dbReference type="RefSeq" id="WP_096580854.1">
    <property type="nucleotide sequence ID" value="NZ_CAWNJS010000001.1"/>
</dbReference>
<dbReference type="AlphaFoldDB" id="A0A1Z4N6K7"/>
<evidence type="ECO:0000313" key="4">
    <source>
        <dbReference type="Proteomes" id="UP000218785"/>
    </source>
</evidence>
<name>A0A1Z4N6K7_9CYAN</name>
<dbReference type="SUPFAM" id="SSF50475">
    <property type="entry name" value="FMN-binding split barrel"/>
    <property type="match status" value="1"/>
</dbReference>
<feature type="compositionally biased region" description="Pro residues" evidence="1">
    <location>
        <begin position="142"/>
        <end position="151"/>
    </location>
</feature>
<reference evidence="3 4" key="1">
    <citation type="submission" date="2017-06" db="EMBL/GenBank/DDBJ databases">
        <title>Genome sequencing of cyanobaciteial culture collection at National Institute for Environmental Studies (NIES).</title>
        <authorList>
            <person name="Hirose Y."/>
            <person name="Shimura Y."/>
            <person name="Fujisawa T."/>
            <person name="Nakamura Y."/>
            <person name="Kawachi M."/>
        </authorList>
    </citation>
    <scope>NUCLEOTIDE SEQUENCE [LARGE SCALE GENOMIC DNA]</scope>
    <source>
        <strain evidence="3 4">NIES-37</strain>
    </source>
</reference>
<dbReference type="Pfam" id="PF12766">
    <property type="entry name" value="Pyridox_oxase_2"/>
    <property type="match status" value="1"/>
</dbReference>
<sequence>MSLAPWRSAIAHALHQNRSLAYARYVQLATVRANGTPANRTIVFRGFLADTNQLKFITDSRSEKAEQIQQQSWAEVCWYFPNSREQFRITGNLTLVESDNSQPELALARISTWRELSDAARIQFAWPHPGKVRNKDEQATFSPPPPDPSQPLPNFCLLLLDPTQVDHLKLRGEPQNRWLYHRHEQQEWSSEEINP</sequence>
<feature type="domain" description="Pyridoxamine 5'-phosphate oxidase Alr4036 family FMN-binding" evidence="2">
    <location>
        <begin position="4"/>
        <end position="96"/>
    </location>
</feature>
<dbReference type="InterPro" id="IPR024015">
    <property type="entry name" value="Pyridox_Oxase_FMN-dep_Alr4036"/>
</dbReference>
<proteinExistence type="predicted"/>
<dbReference type="EMBL" id="AP018248">
    <property type="protein sequence ID" value="BAZ01337.1"/>
    <property type="molecule type" value="Genomic_DNA"/>
</dbReference>
<protein>
    <submittedName>
        <fullName evidence="3">Pyridoxamine 5'-phosphate oxidase-related FMN-binding protein</fullName>
    </submittedName>
</protein>
<dbReference type="InterPro" id="IPR012349">
    <property type="entry name" value="Split_barrel_FMN-bd"/>
</dbReference>
<dbReference type="PANTHER" id="PTHR28243">
    <property type="entry name" value="AGL049CP"/>
    <property type="match status" value="1"/>
</dbReference>
<dbReference type="Gene3D" id="2.30.110.10">
    <property type="entry name" value="Electron Transport, Fmn-binding Protein, Chain A"/>
    <property type="match status" value="1"/>
</dbReference>
<feature type="region of interest" description="Disordered" evidence="1">
    <location>
        <begin position="128"/>
        <end position="154"/>
    </location>
</feature>
<evidence type="ECO:0000256" key="1">
    <source>
        <dbReference type="SAM" id="MobiDB-lite"/>
    </source>
</evidence>
<evidence type="ECO:0000313" key="3">
    <source>
        <dbReference type="EMBL" id="BAZ01337.1"/>
    </source>
</evidence>
<accession>A0A1Z4N6K7</accession>
<dbReference type="KEGG" id="ttq:NIES37_53360"/>
<gene>
    <name evidence="3" type="ORF">NIES37_53360</name>
</gene>
<dbReference type="GO" id="GO:0010181">
    <property type="term" value="F:FMN binding"/>
    <property type="evidence" value="ECO:0007669"/>
    <property type="project" value="InterPro"/>
</dbReference>
<keyword evidence="4" id="KW-1185">Reference proteome</keyword>
<dbReference type="InterPro" id="IPR024624">
    <property type="entry name" value="Pyridox_Oxase_Alr4036_FMN-bd"/>
</dbReference>
<organism evidence="3 4">
    <name type="scientific">Tolypothrix tenuis PCC 7101</name>
    <dbReference type="NCBI Taxonomy" id="231146"/>
    <lineage>
        <taxon>Bacteria</taxon>
        <taxon>Bacillati</taxon>
        <taxon>Cyanobacteriota</taxon>
        <taxon>Cyanophyceae</taxon>
        <taxon>Nostocales</taxon>
        <taxon>Tolypothrichaceae</taxon>
        <taxon>Tolypothrix</taxon>
    </lineage>
</organism>
<dbReference type="PANTHER" id="PTHR28243:SF1">
    <property type="entry name" value="PYRIDOXAMINE 5'-PHOSPHATE OXIDASE ALR4036 FAMILY FMN-BINDING DOMAIN-CONTAINING PROTEIN"/>
    <property type="match status" value="1"/>
</dbReference>
<dbReference type="Proteomes" id="UP000218785">
    <property type="component" value="Chromosome"/>
</dbReference>